<dbReference type="AlphaFoldDB" id="A0A1M4ZSK6"/>
<proteinExistence type="predicted"/>
<dbReference type="Proteomes" id="UP000184164">
    <property type="component" value="Unassembled WGS sequence"/>
</dbReference>
<sequence length="348" mass="40427">MKQIRQDFQVQEGSGLPEARRQENFHSVMPLERRIPFRNYNNKTMKKILLAFILLMNLTAFAQQDALFSQYMFNKLLVNPAYAGSREVFSVDLLNRYQWLGIEGAPRTISLSAHTILKNKKVGLGGYVYRDELGPTIDQGFMATYSYRIRTQNGWFSFGIQGGLKYFDFDWNAINTQYPDQMFMPEDVRKISPDANIGFYYQSPRFFAGISSKQLLENEYGVVEVDGKTTFSRLARHFYGMAGWAIPINDRMTFRPSALAKYTKNAPAQVDLNASFIFNNVFWLGASFRTEKAVVFLTEFQIAKSIRLGYSFDLYLNELQLHNRGSHEFRLGFDLPRKNERMKTPRYF</sequence>
<accession>A0A1M4ZSK6</accession>
<dbReference type="EMBL" id="FQUM01000004">
    <property type="protein sequence ID" value="SHF21039.1"/>
    <property type="molecule type" value="Genomic_DNA"/>
</dbReference>
<reference evidence="2 3" key="1">
    <citation type="submission" date="2016-11" db="EMBL/GenBank/DDBJ databases">
        <authorList>
            <person name="Jaros S."/>
            <person name="Januszkiewicz K."/>
            <person name="Wedrychowicz H."/>
        </authorList>
    </citation>
    <scope>NUCLEOTIDE SEQUENCE [LARGE SCALE GENOMIC DNA]</scope>
    <source>
        <strain evidence="2 3">DSM 26910</strain>
    </source>
</reference>
<keyword evidence="3" id="KW-1185">Reference proteome</keyword>
<organism evidence="2 3">
    <name type="scientific">Mariniphaga anaerophila</name>
    <dbReference type="NCBI Taxonomy" id="1484053"/>
    <lineage>
        <taxon>Bacteria</taxon>
        <taxon>Pseudomonadati</taxon>
        <taxon>Bacteroidota</taxon>
        <taxon>Bacteroidia</taxon>
        <taxon>Marinilabiliales</taxon>
        <taxon>Prolixibacteraceae</taxon>
        <taxon>Mariniphaga</taxon>
    </lineage>
</organism>
<keyword evidence="1" id="KW-1133">Transmembrane helix</keyword>
<gene>
    <name evidence="2" type="ORF">SAMN05444274_10451</name>
</gene>
<feature type="transmembrane region" description="Helical" evidence="1">
    <location>
        <begin position="48"/>
        <end position="68"/>
    </location>
</feature>
<dbReference type="Pfam" id="PF11751">
    <property type="entry name" value="PorP_SprF"/>
    <property type="match status" value="1"/>
</dbReference>
<evidence type="ECO:0000256" key="1">
    <source>
        <dbReference type="SAM" id="Phobius"/>
    </source>
</evidence>
<keyword evidence="1" id="KW-0812">Transmembrane</keyword>
<name>A0A1M4ZSK6_9BACT</name>
<evidence type="ECO:0000313" key="3">
    <source>
        <dbReference type="Proteomes" id="UP000184164"/>
    </source>
</evidence>
<protein>
    <submittedName>
        <fullName evidence="2">Type IX secretion system membrane protein, PorP/SprF family</fullName>
    </submittedName>
</protein>
<evidence type="ECO:0000313" key="2">
    <source>
        <dbReference type="EMBL" id="SHF21039.1"/>
    </source>
</evidence>
<keyword evidence="1" id="KW-0472">Membrane</keyword>
<dbReference type="NCBIfam" id="TIGR03519">
    <property type="entry name" value="T9SS_PorP_fam"/>
    <property type="match status" value="1"/>
</dbReference>
<dbReference type="STRING" id="1484053.SAMN05444274_10451"/>
<dbReference type="InterPro" id="IPR019861">
    <property type="entry name" value="PorP/SprF_Bacteroidetes"/>
</dbReference>